<protein>
    <recommendedName>
        <fullName evidence="1">Reverse transcriptase domain-containing protein</fullName>
    </recommendedName>
</protein>
<dbReference type="Proteomes" id="UP001333110">
    <property type="component" value="Unassembled WGS sequence"/>
</dbReference>
<comment type="caution">
    <text evidence="2">The sequence shown here is derived from an EMBL/GenBank/DDBJ whole genome shotgun (WGS) entry which is preliminary data.</text>
</comment>
<dbReference type="Pfam" id="PF00078">
    <property type="entry name" value="RVT_1"/>
    <property type="match status" value="1"/>
</dbReference>
<keyword evidence="3" id="KW-1185">Reference proteome</keyword>
<dbReference type="InterPro" id="IPR000477">
    <property type="entry name" value="RT_dom"/>
</dbReference>
<accession>A0AAN7PIN6</accession>
<evidence type="ECO:0000313" key="2">
    <source>
        <dbReference type="EMBL" id="KAK4826733.1"/>
    </source>
</evidence>
<dbReference type="PANTHER" id="PTHR33332">
    <property type="entry name" value="REVERSE TRANSCRIPTASE DOMAIN-CONTAINING PROTEIN"/>
    <property type="match status" value="1"/>
</dbReference>
<dbReference type="AlphaFoldDB" id="A0AAN7PIN6"/>
<evidence type="ECO:0000259" key="1">
    <source>
        <dbReference type="Pfam" id="PF00078"/>
    </source>
</evidence>
<proteinExistence type="predicted"/>
<organism evidence="2 3">
    <name type="scientific">Mycteria americana</name>
    <name type="common">Wood stork</name>
    <dbReference type="NCBI Taxonomy" id="33587"/>
    <lineage>
        <taxon>Eukaryota</taxon>
        <taxon>Metazoa</taxon>
        <taxon>Chordata</taxon>
        <taxon>Craniata</taxon>
        <taxon>Vertebrata</taxon>
        <taxon>Euteleostomi</taxon>
        <taxon>Archelosauria</taxon>
        <taxon>Archosauria</taxon>
        <taxon>Dinosauria</taxon>
        <taxon>Saurischia</taxon>
        <taxon>Theropoda</taxon>
        <taxon>Coelurosauria</taxon>
        <taxon>Aves</taxon>
        <taxon>Neognathae</taxon>
        <taxon>Neoaves</taxon>
        <taxon>Aequornithes</taxon>
        <taxon>Ciconiiformes</taxon>
        <taxon>Ciconiidae</taxon>
        <taxon>Mycteria</taxon>
    </lineage>
</organism>
<sequence length="434" mass="50626">MQDDTKLSGTVDMLEGRDAIQRDRDRLEKWAHVNLLKFNKAKCKVLNLGRGNHRLEDEWFESIPAEKDLEILVDEKLDISWQCALAASKASCMLGCMKRSMASRSREVILLLFSTLLKPHLEYCIQLWGPQCKKDIDLLEQVQRRAIKIIRGLEHLSYQEKLRKLRWFSPKKRKLWGHLVVAFQYLKEAYKKDGERLFTRARNDRTRGNGFKPKESRFRLDIRKKFFTVRVVRHWKRLPREVVDASSLEVFKQTLEWLKSPMRTMLELNLARDIKNNKEGFFSKIMEQILLETMLMHMENREVIGDGQHGFVKGKLYLTTLVAFCDRVTALVVKGRVTDVIYLDLCKAFDTVSHNILFSKMKRHGFDGWTTRWIRNWLDGHTQRVVVNGSMSRWRPVMSGVPQGSVLGQVFNILLGTWTVGLSAPSASLWMTLS</sequence>
<dbReference type="EMBL" id="JAUNZN010000002">
    <property type="protein sequence ID" value="KAK4826733.1"/>
    <property type="molecule type" value="Genomic_DNA"/>
</dbReference>
<gene>
    <name evidence="2" type="ORF">QYF61_010986</name>
</gene>
<feature type="domain" description="Reverse transcriptase" evidence="1">
    <location>
        <begin position="284"/>
        <end position="408"/>
    </location>
</feature>
<name>A0AAN7PIN6_MYCAM</name>
<reference evidence="2 3" key="1">
    <citation type="journal article" date="2023" name="J. Hered.">
        <title>Chromosome-level genome of the wood stork (Mycteria americana) provides insight into avian chromosome evolution.</title>
        <authorList>
            <person name="Flamio R. Jr."/>
            <person name="Ramstad K.M."/>
        </authorList>
    </citation>
    <scope>NUCLEOTIDE SEQUENCE [LARGE SCALE GENOMIC DNA]</scope>
    <source>
        <strain evidence="2">JAX WOST 10</strain>
    </source>
</reference>
<evidence type="ECO:0000313" key="3">
    <source>
        <dbReference type="Proteomes" id="UP001333110"/>
    </source>
</evidence>